<dbReference type="Gene3D" id="3.40.50.150">
    <property type="entry name" value="Vaccinia Virus protein VP39"/>
    <property type="match status" value="1"/>
</dbReference>
<dbReference type="PANTHER" id="PTHR37426">
    <property type="entry name" value="RIBOSOMAL RNA LARGE SUBUNIT METHYLTRANSFERASE J"/>
    <property type="match status" value="1"/>
</dbReference>
<feature type="site" description="Interaction with substrate rRNA" evidence="1">
    <location>
        <position position="4"/>
    </location>
</feature>
<dbReference type="GO" id="GO:0003723">
    <property type="term" value="F:RNA binding"/>
    <property type="evidence" value="ECO:0007669"/>
    <property type="project" value="UniProtKB-UniRule"/>
</dbReference>
<dbReference type="InterPro" id="IPR029063">
    <property type="entry name" value="SAM-dependent_MTases_sf"/>
</dbReference>
<dbReference type="EMBL" id="CP069798">
    <property type="protein sequence ID" value="QRQ81311.1"/>
    <property type="molecule type" value="Genomic_DNA"/>
</dbReference>
<feature type="binding site" evidence="1">
    <location>
        <begin position="145"/>
        <end position="146"/>
    </location>
    <ligand>
        <name>S-adenosyl-L-methionine</name>
        <dbReference type="ChEBI" id="CHEBI:59789"/>
    </ligand>
</feature>
<dbReference type="InterPro" id="IPR007473">
    <property type="entry name" value="RlmJ"/>
</dbReference>
<keyword evidence="1" id="KW-0808">Transferase</keyword>
<keyword evidence="3" id="KW-1185">Reference proteome</keyword>
<evidence type="ECO:0000256" key="1">
    <source>
        <dbReference type="HAMAP-Rule" id="MF_00934"/>
    </source>
</evidence>
<gene>
    <name evidence="1" type="primary">rlmJ</name>
    <name evidence="2" type="ORF">JQU52_11405</name>
</gene>
<protein>
    <recommendedName>
        <fullName evidence="1">Ribosomal RNA large subunit methyltransferase J</fullName>
        <ecNumber evidence="1">2.1.1.266</ecNumber>
    </recommendedName>
    <alternativeName>
        <fullName evidence="1">23S rRNA (adenine(2030)-N6)-methyltransferase</fullName>
    </alternativeName>
    <alternativeName>
        <fullName evidence="1">23S rRNA m6A2030 methyltransferase</fullName>
    </alternativeName>
</protein>
<feature type="binding site" evidence="1">
    <location>
        <position position="117"/>
    </location>
    <ligand>
        <name>S-adenosyl-L-methionine</name>
        <dbReference type="ChEBI" id="CHEBI:59789"/>
    </ligand>
</feature>
<dbReference type="PANTHER" id="PTHR37426:SF1">
    <property type="entry name" value="RIBOSOMAL RNA LARGE SUBUNIT METHYLTRANSFERASE J"/>
    <property type="match status" value="1"/>
</dbReference>
<keyword evidence="1" id="KW-0698">rRNA processing</keyword>
<sequence length="282" mass="32066">MLSYRHAFHAGNHADILKHHVLFEVLRYFNRKNKPYWYIDTHAGAGLYDLSGEQAQKVGEYRHGIARLQAATELPEALLAFRQHLAQLVPDAQQHYAGSPWLAQSLLRDSDRLRLYELHPADSALLQQNMQQARQPRHSQIFRDDGFKGLLAMLPPPTRRAVVLTDPAYEQKQDYRQVADTLKAALNKFAQGCYLVWYPCLSRPESQMLPESLRRLAPDNHLQAELHVHRPRSDGFGMHGSGMFVINPPYTLADTLAQTLPALTACLQQDDGAHFVLQHHSA</sequence>
<keyword evidence="1" id="KW-0949">S-adenosyl-L-methionine</keyword>
<dbReference type="EC" id="2.1.1.266" evidence="1"/>
<dbReference type="GO" id="GO:0005829">
    <property type="term" value="C:cytosol"/>
    <property type="evidence" value="ECO:0007669"/>
    <property type="project" value="TreeGrafter"/>
</dbReference>
<proteinExistence type="inferred from homology"/>
<dbReference type="Proteomes" id="UP000653156">
    <property type="component" value="Chromosome"/>
</dbReference>
<evidence type="ECO:0000313" key="3">
    <source>
        <dbReference type="Proteomes" id="UP000653156"/>
    </source>
</evidence>
<dbReference type="SUPFAM" id="SSF53335">
    <property type="entry name" value="S-adenosyl-L-methionine-dependent methyltransferases"/>
    <property type="match status" value="1"/>
</dbReference>
<comment type="function">
    <text evidence="1">Specifically methylates the adenine in position 2030 of 23S rRNA.</text>
</comment>
<dbReference type="AlphaFoldDB" id="A0A892ZE58"/>
<organism evidence="2 3">
    <name type="scientific">Paralysiella testudinis</name>
    <dbReference type="NCBI Taxonomy" id="2809020"/>
    <lineage>
        <taxon>Bacteria</taxon>
        <taxon>Pseudomonadati</taxon>
        <taxon>Pseudomonadota</taxon>
        <taxon>Betaproteobacteria</taxon>
        <taxon>Neisseriales</taxon>
        <taxon>Neisseriaceae</taxon>
        <taxon>Paralysiella</taxon>
    </lineage>
</organism>
<dbReference type="Pfam" id="PF04378">
    <property type="entry name" value="RsmJ"/>
    <property type="match status" value="1"/>
</dbReference>
<dbReference type="HAMAP" id="MF_00934">
    <property type="entry name" value="23SrRNA_methyltr_J"/>
    <property type="match status" value="1"/>
</dbReference>
<feature type="binding site" evidence="1">
    <location>
        <position position="166"/>
    </location>
    <ligand>
        <name>S-adenosyl-L-methionine</name>
        <dbReference type="ChEBI" id="CHEBI:59789"/>
    </ligand>
</feature>
<comment type="subunit">
    <text evidence="1">Monomer.</text>
</comment>
<feature type="binding site" evidence="1">
    <location>
        <position position="99"/>
    </location>
    <ligand>
        <name>S-adenosyl-L-methionine</name>
        <dbReference type="ChEBI" id="CHEBI:59789"/>
    </ligand>
</feature>
<feature type="binding site" evidence="1">
    <location>
        <position position="19"/>
    </location>
    <ligand>
        <name>S-adenosyl-L-methionine</name>
        <dbReference type="ChEBI" id="CHEBI:59789"/>
    </ligand>
</feature>
<accession>A0A892ZE58</accession>
<keyword evidence="1" id="KW-0694">RNA-binding</keyword>
<comment type="similarity">
    <text evidence="1">Belongs to the RlmJ family.</text>
</comment>
<comment type="catalytic activity">
    <reaction evidence="1">
        <text>adenosine(2030) in 23S rRNA + S-adenosyl-L-methionine = N(6)-methyladenosine(2030) in 23S rRNA + S-adenosyl-L-homocysteine + H(+)</text>
        <dbReference type="Rhea" id="RHEA:43736"/>
        <dbReference type="Rhea" id="RHEA-COMP:10668"/>
        <dbReference type="Rhea" id="RHEA-COMP:10669"/>
        <dbReference type="ChEBI" id="CHEBI:15378"/>
        <dbReference type="ChEBI" id="CHEBI:57856"/>
        <dbReference type="ChEBI" id="CHEBI:59789"/>
        <dbReference type="ChEBI" id="CHEBI:74411"/>
        <dbReference type="ChEBI" id="CHEBI:74449"/>
        <dbReference type="EC" id="2.1.1.266"/>
    </reaction>
</comment>
<name>A0A892ZE58_9NEIS</name>
<evidence type="ECO:0000313" key="2">
    <source>
        <dbReference type="EMBL" id="QRQ81311.1"/>
    </source>
</evidence>
<dbReference type="GO" id="GO:0070475">
    <property type="term" value="P:rRNA base methylation"/>
    <property type="evidence" value="ECO:0007669"/>
    <property type="project" value="UniProtKB-UniRule"/>
</dbReference>
<dbReference type="KEGG" id="ptes:JQU52_11405"/>
<dbReference type="RefSeq" id="WP_230338606.1">
    <property type="nucleotide sequence ID" value="NZ_CP069798.1"/>
</dbReference>
<feature type="binding site" evidence="1">
    <location>
        <position position="42"/>
    </location>
    <ligand>
        <name>S-adenosyl-L-methionine</name>
        <dbReference type="ChEBI" id="CHEBI:59789"/>
    </ligand>
</feature>
<reference evidence="2" key="1">
    <citation type="submission" date="2021-02" db="EMBL/GenBank/DDBJ databases">
        <title>Neisseriaceae sp. 26B isolated from the cloaca of a Common Toad-headed Turtle (Mesoclemmys nasuta).</title>
        <authorList>
            <person name="Spergser J."/>
            <person name="Busse H.-J."/>
        </authorList>
    </citation>
    <scope>NUCLEOTIDE SEQUENCE</scope>
    <source>
        <strain evidence="2">26B</strain>
    </source>
</reference>
<keyword evidence="1" id="KW-0489">Methyltransferase</keyword>
<dbReference type="GO" id="GO:0036307">
    <property type="term" value="F:23S rRNA (adenine(2030)-N(6))-methyltransferase activity"/>
    <property type="evidence" value="ECO:0007669"/>
    <property type="project" value="UniProtKB-UniRule"/>
</dbReference>
<feature type="active site" description="Proton acceptor" evidence="1">
    <location>
        <position position="166"/>
    </location>
</feature>